<sequence>MGRNESGEDDVSNNNNNQSPSAQQQTDHQHQHLALLLHESQQDYHQWLASQQQSMIQANFQDPRTAPLFWHQMLIKRKMLMQSKPRKGGQIRFTHQQTIELEKRFQSQKYLSPPERKKIAIKLSLSERQVKTWFQNRRAKFRRVRQHTINYALNCDKNSEE</sequence>
<gene>
    <name evidence="9" type="ORF">B4U80_09962</name>
</gene>
<keyword evidence="10" id="KW-1185">Reference proteome</keyword>
<evidence type="ECO:0000256" key="3">
    <source>
        <dbReference type="ARBA" id="ARBA00023155"/>
    </source>
</evidence>
<comment type="subcellular location">
    <subcellularLocation>
        <location evidence="1 5 6">Nucleus</location>
    </subcellularLocation>
</comment>
<dbReference type="Pfam" id="PF00046">
    <property type="entry name" value="Homeodomain"/>
    <property type="match status" value="1"/>
</dbReference>
<dbReference type="CDD" id="cd00086">
    <property type="entry name" value="homeodomain"/>
    <property type="match status" value="1"/>
</dbReference>
<dbReference type="PANTHER" id="PTHR24324">
    <property type="entry name" value="HOMEOBOX PROTEIN HHEX"/>
    <property type="match status" value="1"/>
</dbReference>
<reference evidence="9 10" key="1">
    <citation type="journal article" date="2018" name="Gigascience">
        <title>Genomes of trombidid mites reveal novel predicted allergens and laterally-transferred genes associated with secondary metabolism.</title>
        <authorList>
            <person name="Dong X."/>
            <person name="Chaisiri K."/>
            <person name="Xia D."/>
            <person name="Armstrong S.D."/>
            <person name="Fang Y."/>
            <person name="Donnelly M.J."/>
            <person name="Kadowaki T."/>
            <person name="McGarry J.W."/>
            <person name="Darby A.C."/>
            <person name="Makepeace B.L."/>
        </authorList>
    </citation>
    <scope>NUCLEOTIDE SEQUENCE [LARGE SCALE GENOMIC DNA]</scope>
    <source>
        <strain evidence="9">UoL-UT</strain>
    </source>
</reference>
<dbReference type="PROSITE" id="PS00027">
    <property type="entry name" value="HOMEOBOX_1"/>
    <property type="match status" value="1"/>
</dbReference>
<dbReference type="GO" id="GO:0005634">
    <property type="term" value="C:nucleus"/>
    <property type="evidence" value="ECO:0007669"/>
    <property type="project" value="UniProtKB-SubCell"/>
</dbReference>
<comment type="caution">
    <text evidence="9">The sequence shown here is derived from an EMBL/GenBank/DDBJ whole genome shotgun (WGS) entry which is preliminary data.</text>
</comment>
<dbReference type="SUPFAM" id="SSF46689">
    <property type="entry name" value="Homeodomain-like"/>
    <property type="match status" value="1"/>
</dbReference>
<evidence type="ECO:0000313" key="10">
    <source>
        <dbReference type="Proteomes" id="UP000288716"/>
    </source>
</evidence>
<dbReference type="InterPro" id="IPR009057">
    <property type="entry name" value="Homeodomain-like_sf"/>
</dbReference>
<evidence type="ECO:0000259" key="8">
    <source>
        <dbReference type="PROSITE" id="PS50071"/>
    </source>
</evidence>
<proteinExistence type="predicted"/>
<dbReference type="InterPro" id="IPR017970">
    <property type="entry name" value="Homeobox_CS"/>
</dbReference>
<feature type="region of interest" description="Disordered" evidence="7">
    <location>
        <begin position="1"/>
        <end position="30"/>
    </location>
</feature>
<feature type="compositionally biased region" description="Low complexity" evidence="7">
    <location>
        <begin position="12"/>
        <end position="30"/>
    </location>
</feature>
<evidence type="ECO:0000256" key="7">
    <source>
        <dbReference type="SAM" id="MobiDB-lite"/>
    </source>
</evidence>
<dbReference type="AlphaFoldDB" id="A0A443SIW7"/>
<evidence type="ECO:0000256" key="4">
    <source>
        <dbReference type="ARBA" id="ARBA00023242"/>
    </source>
</evidence>
<protein>
    <submittedName>
        <fullName evidence="9">Hematopoietically-expressed homeobox protein HHEX-like protein</fullName>
    </submittedName>
</protein>
<dbReference type="SMART" id="SM00389">
    <property type="entry name" value="HOX"/>
    <property type="match status" value="1"/>
</dbReference>
<keyword evidence="3 5" id="KW-0371">Homeobox</keyword>
<dbReference type="PROSITE" id="PS50071">
    <property type="entry name" value="HOMEOBOX_2"/>
    <property type="match status" value="1"/>
</dbReference>
<dbReference type="EMBL" id="NCKV01002000">
    <property type="protein sequence ID" value="RWS27460.1"/>
    <property type="molecule type" value="Genomic_DNA"/>
</dbReference>
<dbReference type="Proteomes" id="UP000288716">
    <property type="component" value="Unassembled WGS sequence"/>
</dbReference>
<dbReference type="STRING" id="299467.A0A443SIW7"/>
<dbReference type="InterPro" id="IPR001356">
    <property type="entry name" value="HD"/>
</dbReference>
<keyword evidence="2 5" id="KW-0238">DNA-binding</keyword>
<evidence type="ECO:0000313" key="9">
    <source>
        <dbReference type="EMBL" id="RWS27460.1"/>
    </source>
</evidence>
<keyword evidence="4 5" id="KW-0539">Nucleus</keyword>
<dbReference type="OrthoDB" id="6159439at2759"/>
<evidence type="ECO:0000256" key="6">
    <source>
        <dbReference type="RuleBase" id="RU000682"/>
    </source>
</evidence>
<dbReference type="GO" id="GO:0000981">
    <property type="term" value="F:DNA-binding transcription factor activity, RNA polymerase II-specific"/>
    <property type="evidence" value="ECO:0007669"/>
    <property type="project" value="InterPro"/>
</dbReference>
<accession>A0A443SIW7</accession>
<feature type="domain" description="Homeobox" evidence="8">
    <location>
        <begin position="84"/>
        <end position="144"/>
    </location>
</feature>
<dbReference type="GO" id="GO:0030154">
    <property type="term" value="P:cell differentiation"/>
    <property type="evidence" value="ECO:0007669"/>
    <property type="project" value="TreeGrafter"/>
</dbReference>
<dbReference type="VEuPathDB" id="VectorBase:LDEU004582"/>
<name>A0A443SIW7_9ACAR</name>
<dbReference type="InterPro" id="IPR020479">
    <property type="entry name" value="HD_metazoa"/>
</dbReference>
<dbReference type="PRINTS" id="PR00024">
    <property type="entry name" value="HOMEOBOX"/>
</dbReference>
<evidence type="ECO:0000256" key="5">
    <source>
        <dbReference type="PROSITE-ProRule" id="PRU00108"/>
    </source>
</evidence>
<dbReference type="GO" id="GO:0000978">
    <property type="term" value="F:RNA polymerase II cis-regulatory region sequence-specific DNA binding"/>
    <property type="evidence" value="ECO:0007669"/>
    <property type="project" value="TreeGrafter"/>
</dbReference>
<dbReference type="InterPro" id="IPR051000">
    <property type="entry name" value="Homeobox_DNA-bind_prot"/>
</dbReference>
<organism evidence="9 10">
    <name type="scientific">Leptotrombidium deliense</name>
    <dbReference type="NCBI Taxonomy" id="299467"/>
    <lineage>
        <taxon>Eukaryota</taxon>
        <taxon>Metazoa</taxon>
        <taxon>Ecdysozoa</taxon>
        <taxon>Arthropoda</taxon>
        <taxon>Chelicerata</taxon>
        <taxon>Arachnida</taxon>
        <taxon>Acari</taxon>
        <taxon>Acariformes</taxon>
        <taxon>Trombidiformes</taxon>
        <taxon>Prostigmata</taxon>
        <taxon>Anystina</taxon>
        <taxon>Parasitengona</taxon>
        <taxon>Trombiculoidea</taxon>
        <taxon>Trombiculidae</taxon>
        <taxon>Leptotrombidium</taxon>
    </lineage>
</organism>
<feature type="DNA-binding region" description="Homeobox" evidence="5">
    <location>
        <begin position="86"/>
        <end position="145"/>
    </location>
</feature>
<dbReference type="PANTHER" id="PTHR24324:SF5">
    <property type="entry name" value="HEMATOPOIETICALLY-EXPRESSED HOMEOBOX PROTEIN HHEX"/>
    <property type="match status" value="1"/>
</dbReference>
<evidence type="ECO:0000256" key="1">
    <source>
        <dbReference type="ARBA" id="ARBA00004123"/>
    </source>
</evidence>
<evidence type="ECO:0000256" key="2">
    <source>
        <dbReference type="ARBA" id="ARBA00023125"/>
    </source>
</evidence>
<dbReference type="Gene3D" id="1.10.10.60">
    <property type="entry name" value="Homeodomain-like"/>
    <property type="match status" value="1"/>
</dbReference>